<accession>A0A421NX97</accession>
<protein>
    <submittedName>
        <fullName evidence="2">Uncharacterized protein</fullName>
    </submittedName>
</protein>
<name>A0A421NX97_9MOLU</name>
<evidence type="ECO:0000313" key="2">
    <source>
        <dbReference type="EMBL" id="RMI88625.1"/>
    </source>
</evidence>
<reference evidence="3" key="1">
    <citation type="submission" date="2016-11" db="EMBL/GenBank/DDBJ databases">
        <title>Genome sequence of Candidatus Phytoplasma solani strain SA-1.</title>
        <authorList>
            <person name="Haryono M."/>
            <person name="Samarzija I."/>
            <person name="Seruga Music M."/>
            <person name="Hogenhout S."/>
            <person name="Kuo C.-H."/>
        </authorList>
    </citation>
    <scope>NUCLEOTIDE SEQUENCE [LARGE SCALE GENOMIC DNA]</scope>
    <source>
        <strain evidence="3">SA-1</strain>
    </source>
</reference>
<dbReference type="OrthoDB" id="386287at2"/>
<gene>
    <name evidence="2" type="ORF">PSSA1_v1c4480</name>
</gene>
<comment type="caution">
    <text evidence="2">The sequence shown here is derived from an EMBL/GenBank/DDBJ whole genome shotgun (WGS) entry which is preliminary data.</text>
</comment>
<dbReference type="AlphaFoldDB" id="A0A421NX97"/>
<organism evidence="2 3">
    <name type="scientific">Candidatus Phytoplasma solani</name>
    <dbReference type="NCBI Taxonomy" id="69896"/>
    <lineage>
        <taxon>Bacteria</taxon>
        <taxon>Bacillati</taxon>
        <taxon>Mycoplasmatota</taxon>
        <taxon>Mollicutes</taxon>
        <taxon>Acholeplasmatales</taxon>
        <taxon>Acholeplasmataceae</taxon>
        <taxon>Candidatus Phytoplasma</taxon>
        <taxon>16SrXII (Stolbur group)</taxon>
    </lineage>
</organism>
<dbReference type="EMBL" id="MPBG01000006">
    <property type="protein sequence ID" value="RMI88625.1"/>
    <property type="molecule type" value="Genomic_DNA"/>
</dbReference>
<evidence type="ECO:0000313" key="3">
    <source>
        <dbReference type="Proteomes" id="UP000283896"/>
    </source>
</evidence>
<proteinExistence type="predicted"/>
<dbReference type="Proteomes" id="UP000283896">
    <property type="component" value="Unassembled WGS sequence"/>
</dbReference>
<keyword evidence="3" id="KW-1185">Reference proteome</keyword>
<evidence type="ECO:0000256" key="1">
    <source>
        <dbReference type="SAM" id="MobiDB-lite"/>
    </source>
</evidence>
<feature type="region of interest" description="Disordered" evidence="1">
    <location>
        <begin position="376"/>
        <end position="395"/>
    </location>
</feature>
<sequence length="395" mass="46567">MKKNIKHQIKELEKEFKTAPVPNLDLSNKPHLQKIRQFVNDFTGSNPTPKELQKSPTQKQSLLLEPYLTYQTHEGDIIREYRLFPNMVPTQKDHAGRTNYFERKDFQDMINQYELASFPTRWTNGRKNFFNLEYENAKLKKKHNWEISKANYNLIQTHQPNNASEMMTKNRKGDNGFWNESNCFLNTIRNIDISDILNSDIKNNTPYIRFLTKNLEVEFDWLNLIACEFFEFMSLTAKVQQYTEETQYYTAKVQESTGWAQEYTEDAREYTVKVQQYTAKAQESTALAQQYIPKAQNSFNQAKETITQLQLTNQPKKITINLTQKTVINYQTNSTKQVPYCEVNYDLFELITFINKLDLSNKPHLQKIRQFVNDFTGKSNKSNTPPTLIQNNDFM</sequence>
<dbReference type="RefSeq" id="WP_122225526.1">
    <property type="nucleotide sequence ID" value="NZ_MPBG01000006.1"/>
</dbReference>